<accession>A0A840DKG6</accession>
<protein>
    <submittedName>
        <fullName evidence="7">VIT1/CCC1 family predicted Fe2+/Mn2+ transporter</fullName>
    </submittedName>
</protein>
<feature type="transmembrane region" description="Helical" evidence="6">
    <location>
        <begin position="177"/>
        <end position="200"/>
    </location>
</feature>
<dbReference type="GO" id="GO:0012505">
    <property type="term" value="C:endomembrane system"/>
    <property type="evidence" value="ECO:0007669"/>
    <property type="project" value="UniProtKB-SubCell"/>
</dbReference>
<feature type="transmembrane region" description="Helical" evidence="6">
    <location>
        <begin position="239"/>
        <end position="260"/>
    </location>
</feature>
<keyword evidence="8" id="KW-1185">Reference proteome</keyword>
<dbReference type="AlphaFoldDB" id="A0A840DKG6"/>
<feature type="region of interest" description="Disordered" evidence="5">
    <location>
        <begin position="1"/>
        <end position="33"/>
    </location>
</feature>
<feature type="transmembrane region" description="Helical" evidence="6">
    <location>
        <begin position="63"/>
        <end position="87"/>
    </location>
</feature>
<dbReference type="RefSeq" id="WP_246332287.1">
    <property type="nucleotide sequence ID" value="NZ_JACIFD010000019.1"/>
</dbReference>
<reference evidence="7" key="1">
    <citation type="submission" date="2020-08" db="EMBL/GenBank/DDBJ databases">
        <title>Sequencing the genomes of 1000 actinobacteria strains.</title>
        <authorList>
            <person name="Klenk H.-P."/>
        </authorList>
    </citation>
    <scope>NUCLEOTIDE SEQUENCE [LARGE SCALE GENOMIC DNA]</scope>
    <source>
        <strain evidence="7">DSM 27064</strain>
    </source>
</reference>
<evidence type="ECO:0000256" key="2">
    <source>
        <dbReference type="ARBA" id="ARBA00022692"/>
    </source>
</evidence>
<dbReference type="GO" id="GO:0030026">
    <property type="term" value="P:intracellular manganese ion homeostasis"/>
    <property type="evidence" value="ECO:0007669"/>
    <property type="project" value="InterPro"/>
</dbReference>
<dbReference type="Proteomes" id="UP000571183">
    <property type="component" value="Unassembled WGS sequence"/>
</dbReference>
<evidence type="ECO:0000256" key="5">
    <source>
        <dbReference type="SAM" id="MobiDB-lite"/>
    </source>
</evidence>
<sequence length="261" mass="27001">MTAQHAAPQHSAQAPQHSQDTHSATPAYVSPHDYDHSHADVSSGWLRAAVFGAMDGLVSNTGLLVGVAAAGASSGIIILTGVSGLLAGGISMALGEYSSVKSANEQLDKEVRTESEALKRNPTGEERELTEQFVRLGMSPHTAAQAAQEVHLNHDAALSLHLSTELGLTISDRPSPWVAALSSLAAFSTGALIPLLPYLFGGSSLILALCFAFFGLAVTGGTAAWFARKSLVRGALRQLLFGAAAMAITYTIGQLLGVSVA</sequence>
<evidence type="ECO:0000256" key="1">
    <source>
        <dbReference type="ARBA" id="ARBA00004127"/>
    </source>
</evidence>
<keyword evidence="3 6" id="KW-1133">Transmembrane helix</keyword>
<evidence type="ECO:0000256" key="6">
    <source>
        <dbReference type="SAM" id="Phobius"/>
    </source>
</evidence>
<evidence type="ECO:0000256" key="3">
    <source>
        <dbReference type="ARBA" id="ARBA00022989"/>
    </source>
</evidence>
<keyword evidence="4 6" id="KW-0472">Membrane</keyword>
<organism evidence="7 8">
    <name type="scientific">Canibacter oris</name>
    <dbReference type="NCBI Taxonomy" id="1365628"/>
    <lineage>
        <taxon>Bacteria</taxon>
        <taxon>Bacillati</taxon>
        <taxon>Actinomycetota</taxon>
        <taxon>Actinomycetes</taxon>
        <taxon>Micrococcales</taxon>
        <taxon>Microbacteriaceae</taxon>
        <taxon>Canibacter</taxon>
    </lineage>
</organism>
<feature type="transmembrane region" description="Helical" evidence="6">
    <location>
        <begin position="206"/>
        <end position="227"/>
    </location>
</feature>
<evidence type="ECO:0000313" key="7">
    <source>
        <dbReference type="EMBL" id="MBB4072203.1"/>
    </source>
</evidence>
<evidence type="ECO:0000256" key="4">
    <source>
        <dbReference type="ARBA" id="ARBA00023136"/>
    </source>
</evidence>
<dbReference type="PANTHER" id="PTHR31851">
    <property type="entry name" value="FE(2+)/MN(2+) TRANSPORTER PCL1"/>
    <property type="match status" value="1"/>
</dbReference>
<feature type="compositionally biased region" description="Low complexity" evidence="5">
    <location>
        <begin position="1"/>
        <end position="18"/>
    </location>
</feature>
<comment type="subcellular location">
    <subcellularLocation>
        <location evidence="1">Endomembrane system</location>
        <topology evidence="1">Multi-pass membrane protein</topology>
    </subcellularLocation>
</comment>
<dbReference type="InterPro" id="IPR008217">
    <property type="entry name" value="Ccc1_fam"/>
</dbReference>
<dbReference type="EMBL" id="JACIFD010000019">
    <property type="protein sequence ID" value="MBB4072203.1"/>
    <property type="molecule type" value="Genomic_DNA"/>
</dbReference>
<gene>
    <name evidence="7" type="ORF">F5897_001533</name>
</gene>
<name>A0A840DKG6_9MICO</name>
<dbReference type="Pfam" id="PF01988">
    <property type="entry name" value="VIT1"/>
    <property type="match status" value="1"/>
</dbReference>
<dbReference type="GO" id="GO:0005384">
    <property type="term" value="F:manganese ion transmembrane transporter activity"/>
    <property type="evidence" value="ECO:0007669"/>
    <property type="project" value="InterPro"/>
</dbReference>
<evidence type="ECO:0000313" key="8">
    <source>
        <dbReference type="Proteomes" id="UP000571183"/>
    </source>
</evidence>
<keyword evidence="2 6" id="KW-0812">Transmembrane</keyword>
<comment type="caution">
    <text evidence="7">The sequence shown here is derived from an EMBL/GenBank/DDBJ whole genome shotgun (WGS) entry which is preliminary data.</text>
</comment>
<proteinExistence type="predicted"/>